<feature type="region of interest" description="Disordered" evidence="1">
    <location>
        <begin position="1"/>
        <end position="65"/>
    </location>
</feature>
<feature type="compositionally biased region" description="Polar residues" evidence="1">
    <location>
        <begin position="1"/>
        <end position="36"/>
    </location>
</feature>
<sequence length="101" mass="11186">MSTSESNNHTATNGKMQSNLINSTSSSIHPLNSQPQTPSPPPLAITYHASVPPSPAQFNEDKHSERFQKKGKQILFEFDQIVKGIDHFLLLPSLTIINECE</sequence>
<protein>
    <submittedName>
        <fullName evidence="2">Uncharacterized protein</fullName>
    </submittedName>
</protein>
<dbReference type="AlphaFoldDB" id="A0A816AVQ1"/>
<evidence type="ECO:0000313" key="3">
    <source>
        <dbReference type="Proteomes" id="UP000663828"/>
    </source>
</evidence>
<name>A0A816AVQ1_ADIRI</name>
<proteinExistence type="predicted"/>
<reference evidence="2" key="1">
    <citation type="submission" date="2021-02" db="EMBL/GenBank/DDBJ databases">
        <authorList>
            <person name="Nowell W R."/>
        </authorList>
    </citation>
    <scope>NUCLEOTIDE SEQUENCE</scope>
</reference>
<evidence type="ECO:0000256" key="1">
    <source>
        <dbReference type="SAM" id="MobiDB-lite"/>
    </source>
</evidence>
<keyword evidence="3" id="KW-1185">Reference proteome</keyword>
<accession>A0A816AVQ1</accession>
<organism evidence="2 3">
    <name type="scientific">Adineta ricciae</name>
    <name type="common">Rotifer</name>
    <dbReference type="NCBI Taxonomy" id="249248"/>
    <lineage>
        <taxon>Eukaryota</taxon>
        <taxon>Metazoa</taxon>
        <taxon>Spiralia</taxon>
        <taxon>Gnathifera</taxon>
        <taxon>Rotifera</taxon>
        <taxon>Eurotatoria</taxon>
        <taxon>Bdelloidea</taxon>
        <taxon>Adinetida</taxon>
        <taxon>Adinetidae</taxon>
        <taxon>Adineta</taxon>
    </lineage>
</organism>
<evidence type="ECO:0000313" key="2">
    <source>
        <dbReference type="EMBL" id="CAF1600718.1"/>
    </source>
</evidence>
<comment type="caution">
    <text evidence="2">The sequence shown here is derived from an EMBL/GenBank/DDBJ whole genome shotgun (WGS) entry which is preliminary data.</text>
</comment>
<gene>
    <name evidence="2" type="ORF">XAT740_LOCUS47684</name>
</gene>
<dbReference type="EMBL" id="CAJNOR010006667">
    <property type="protein sequence ID" value="CAF1600718.1"/>
    <property type="molecule type" value="Genomic_DNA"/>
</dbReference>
<dbReference type="Proteomes" id="UP000663828">
    <property type="component" value="Unassembled WGS sequence"/>
</dbReference>